<gene>
    <name evidence="6" type="ORF">SAMN05421820_102543</name>
</gene>
<dbReference type="OrthoDB" id="892893at2"/>
<dbReference type="PANTHER" id="PTHR30349">
    <property type="entry name" value="PHAGE INTEGRASE-RELATED"/>
    <property type="match status" value="1"/>
</dbReference>
<evidence type="ECO:0000256" key="2">
    <source>
        <dbReference type="ARBA" id="ARBA00023125"/>
    </source>
</evidence>
<evidence type="ECO:0000256" key="4">
    <source>
        <dbReference type="SAM" id="Coils"/>
    </source>
</evidence>
<evidence type="ECO:0000313" key="6">
    <source>
        <dbReference type="EMBL" id="SDL93696.1"/>
    </source>
</evidence>
<dbReference type="EMBL" id="FNGY01000002">
    <property type="protein sequence ID" value="SDL93696.1"/>
    <property type="molecule type" value="Genomic_DNA"/>
</dbReference>
<sequence length="413" mass="47831">MKSTHTFSVSFFLKKDKAKNGKAPLFARITVDGTFTDISTKQRVDTSAWNQGKQMLSGNGMEEVMIREKMRLLINDLNNAYNDLRHENKGVNAESIKARTDGRDNDQCSLIFLMNYHNTELASLIEPGTLKNYFSTERFLQEFLIRKKNVKDIYLDKIDNKFITDFGIYMLNRVPDKGQKPCGNNTLMKHMERFKKVFGVALKNGWTMNQPFLHFERKIIHKDRDCLEIEELNRIRAVDGLKSGQLIVRDLFMFCCLTGLAYCDLISLTKNHLVKDSAGEYWIEMIRQKNRNFSQHKFHVLLLPEALEIIERYTNSQFAKENGAVFPSFSNQTVNRYLKIIARAANVTKIVTFHLARHTFATTVTLENGVPMESVSHMLGHASIRTTQIYSKVKKKKVFNDMKTLRQKLNLTY</sequence>
<dbReference type="GO" id="GO:0003677">
    <property type="term" value="F:DNA binding"/>
    <property type="evidence" value="ECO:0007669"/>
    <property type="project" value="UniProtKB-KW"/>
</dbReference>
<organism evidence="6 7">
    <name type="scientific">Pedobacter steynii</name>
    <dbReference type="NCBI Taxonomy" id="430522"/>
    <lineage>
        <taxon>Bacteria</taxon>
        <taxon>Pseudomonadati</taxon>
        <taxon>Bacteroidota</taxon>
        <taxon>Sphingobacteriia</taxon>
        <taxon>Sphingobacteriales</taxon>
        <taxon>Sphingobacteriaceae</taxon>
        <taxon>Pedobacter</taxon>
    </lineage>
</organism>
<dbReference type="RefSeq" id="WP_074605399.1">
    <property type="nucleotide sequence ID" value="NZ_FNGY01000002.1"/>
</dbReference>
<dbReference type="GO" id="GO:0015074">
    <property type="term" value="P:DNA integration"/>
    <property type="evidence" value="ECO:0007669"/>
    <property type="project" value="InterPro"/>
</dbReference>
<dbReference type="InterPro" id="IPR050090">
    <property type="entry name" value="Tyrosine_recombinase_XerCD"/>
</dbReference>
<feature type="coiled-coil region" evidence="4">
    <location>
        <begin position="67"/>
        <end position="94"/>
    </location>
</feature>
<keyword evidence="7" id="KW-1185">Reference proteome</keyword>
<evidence type="ECO:0000256" key="1">
    <source>
        <dbReference type="ARBA" id="ARBA00008857"/>
    </source>
</evidence>
<proteinExistence type="inferred from homology"/>
<protein>
    <submittedName>
        <fullName evidence="6">Site-specific recombinase XerD</fullName>
    </submittedName>
</protein>
<name>A0A1G9P4I8_9SPHI</name>
<feature type="domain" description="Tyr recombinase" evidence="5">
    <location>
        <begin position="222"/>
        <end position="410"/>
    </location>
</feature>
<evidence type="ECO:0000259" key="5">
    <source>
        <dbReference type="PROSITE" id="PS51898"/>
    </source>
</evidence>
<dbReference type="Pfam" id="PF13102">
    <property type="entry name" value="Phage_int_SAM_5"/>
    <property type="match status" value="1"/>
</dbReference>
<dbReference type="PANTHER" id="PTHR30349:SF64">
    <property type="entry name" value="PROPHAGE INTEGRASE INTD-RELATED"/>
    <property type="match status" value="1"/>
</dbReference>
<dbReference type="CDD" id="cd01185">
    <property type="entry name" value="INTN1_C_like"/>
    <property type="match status" value="1"/>
</dbReference>
<dbReference type="AlphaFoldDB" id="A0A1G9P4I8"/>
<dbReference type="InterPro" id="IPR035386">
    <property type="entry name" value="Arm-DNA-bind_5"/>
</dbReference>
<dbReference type="Gene3D" id="1.10.443.10">
    <property type="entry name" value="Intergrase catalytic core"/>
    <property type="match status" value="1"/>
</dbReference>
<dbReference type="Pfam" id="PF00589">
    <property type="entry name" value="Phage_integrase"/>
    <property type="match status" value="1"/>
</dbReference>
<dbReference type="InterPro" id="IPR011010">
    <property type="entry name" value="DNA_brk_join_enz"/>
</dbReference>
<evidence type="ECO:0000256" key="3">
    <source>
        <dbReference type="ARBA" id="ARBA00023172"/>
    </source>
</evidence>
<keyword evidence="3" id="KW-0233">DNA recombination</keyword>
<evidence type="ECO:0000313" key="7">
    <source>
        <dbReference type="Proteomes" id="UP000183200"/>
    </source>
</evidence>
<dbReference type="InterPro" id="IPR010998">
    <property type="entry name" value="Integrase_recombinase_N"/>
</dbReference>
<dbReference type="SUPFAM" id="SSF56349">
    <property type="entry name" value="DNA breaking-rejoining enzymes"/>
    <property type="match status" value="1"/>
</dbReference>
<comment type="similarity">
    <text evidence="1">Belongs to the 'phage' integrase family.</text>
</comment>
<keyword evidence="2" id="KW-0238">DNA-binding</keyword>
<dbReference type="PROSITE" id="PS51898">
    <property type="entry name" value="TYR_RECOMBINASE"/>
    <property type="match status" value="1"/>
</dbReference>
<dbReference type="Gene3D" id="1.10.150.130">
    <property type="match status" value="1"/>
</dbReference>
<dbReference type="Proteomes" id="UP000183200">
    <property type="component" value="Unassembled WGS sequence"/>
</dbReference>
<keyword evidence="4" id="KW-0175">Coiled coil</keyword>
<dbReference type="InterPro" id="IPR002104">
    <property type="entry name" value="Integrase_catalytic"/>
</dbReference>
<dbReference type="InterPro" id="IPR025269">
    <property type="entry name" value="SAM-like_dom"/>
</dbReference>
<dbReference type="Pfam" id="PF17293">
    <property type="entry name" value="Arm-DNA-bind_5"/>
    <property type="match status" value="1"/>
</dbReference>
<dbReference type="GO" id="GO:0006310">
    <property type="term" value="P:DNA recombination"/>
    <property type="evidence" value="ECO:0007669"/>
    <property type="project" value="UniProtKB-KW"/>
</dbReference>
<accession>A0A1G9P4I8</accession>
<dbReference type="InterPro" id="IPR013762">
    <property type="entry name" value="Integrase-like_cat_sf"/>
</dbReference>
<reference evidence="7" key="1">
    <citation type="submission" date="2016-10" db="EMBL/GenBank/DDBJ databases">
        <authorList>
            <person name="Varghese N."/>
            <person name="Submissions S."/>
        </authorList>
    </citation>
    <scope>NUCLEOTIDE SEQUENCE [LARGE SCALE GENOMIC DNA]</scope>
    <source>
        <strain evidence="7">DSM 19110</strain>
    </source>
</reference>